<evidence type="ECO:0000313" key="6">
    <source>
        <dbReference type="EMBL" id="SUZ26306.1"/>
    </source>
</evidence>
<dbReference type="AlphaFoldDB" id="A0AA46H8N4"/>
<accession>A0AA46H8N4</accession>
<dbReference type="Gene3D" id="1.20.1050.10">
    <property type="match status" value="1"/>
</dbReference>
<dbReference type="Pfam" id="PF13417">
    <property type="entry name" value="GST_N_3"/>
    <property type="match status" value="1"/>
</dbReference>
<feature type="domain" description="GST C-terminal" evidence="5">
    <location>
        <begin position="91"/>
        <end position="214"/>
    </location>
</feature>
<dbReference type="InterPro" id="IPR040079">
    <property type="entry name" value="Glutathione_S-Trfase"/>
</dbReference>
<dbReference type="RefSeq" id="WP_115675530.1">
    <property type="nucleotide sequence ID" value="NZ_LR994544.1"/>
</dbReference>
<dbReference type="EC" id="2.5.1.18" evidence="1"/>
<dbReference type="GO" id="GO:0005737">
    <property type="term" value="C:cytoplasm"/>
    <property type="evidence" value="ECO:0007669"/>
    <property type="project" value="TreeGrafter"/>
</dbReference>
<dbReference type="InterPro" id="IPR036249">
    <property type="entry name" value="Thioredoxin-like_sf"/>
</dbReference>
<dbReference type="CDD" id="cd00570">
    <property type="entry name" value="GST_N_family"/>
    <property type="match status" value="1"/>
</dbReference>
<dbReference type="InterPro" id="IPR010987">
    <property type="entry name" value="Glutathione-S-Trfase_C-like"/>
</dbReference>
<dbReference type="Proteomes" id="UP000254168">
    <property type="component" value="Unassembled WGS sequence"/>
</dbReference>
<gene>
    <name evidence="6" type="ORF">CPBF424_00580</name>
</gene>
<keyword evidence="7" id="KW-1185">Reference proteome</keyword>
<dbReference type="SFLD" id="SFLDG01152">
    <property type="entry name" value="Main.3:_Omega-_and_Tau-like"/>
    <property type="match status" value="1"/>
</dbReference>
<keyword evidence="2" id="KW-0808">Transferase</keyword>
<evidence type="ECO:0000313" key="7">
    <source>
        <dbReference type="Proteomes" id="UP000254168"/>
    </source>
</evidence>
<dbReference type="CDD" id="cd00299">
    <property type="entry name" value="GST_C_family"/>
    <property type="match status" value="1"/>
</dbReference>
<reference evidence="6 7" key="1">
    <citation type="submission" date="2018-06" db="EMBL/GenBank/DDBJ databases">
        <authorList>
            <person name="Pothier F. J."/>
        </authorList>
    </citation>
    <scope>NUCLEOTIDE SEQUENCE [LARGE SCALE GENOMIC DNA]</scope>
    <source>
        <strain evidence="6 7">CPBF 424</strain>
    </source>
</reference>
<dbReference type="PANTHER" id="PTHR43968:SF6">
    <property type="entry name" value="GLUTATHIONE S-TRANSFERASE OMEGA"/>
    <property type="match status" value="1"/>
</dbReference>
<evidence type="ECO:0000256" key="3">
    <source>
        <dbReference type="ARBA" id="ARBA00047960"/>
    </source>
</evidence>
<dbReference type="SFLD" id="SFLDS00019">
    <property type="entry name" value="Glutathione_Transferase_(cytos"/>
    <property type="match status" value="1"/>
</dbReference>
<comment type="caution">
    <text evidence="6">The sequence shown here is derived from an EMBL/GenBank/DDBJ whole genome shotgun (WGS) entry which is preliminary data.</text>
</comment>
<feature type="domain" description="GST N-terminal" evidence="4">
    <location>
        <begin position="3"/>
        <end position="86"/>
    </location>
</feature>
<dbReference type="GO" id="GO:0004364">
    <property type="term" value="F:glutathione transferase activity"/>
    <property type="evidence" value="ECO:0007669"/>
    <property type="project" value="UniProtKB-EC"/>
</dbReference>
<dbReference type="PANTHER" id="PTHR43968">
    <property type="match status" value="1"/>
</dbReference>
<dbReference type="SUPFAM" id="SSF52833">
    <property type="entry name" value="Thioredoxin-like"/>
    <property type="match status" value="1"/>
</dbReference>
<dbReference type="Pfam" id="PF13410">
    <property type="entry name" value="GST_C_2"/>
    <property type="match status" value="1"/>
</dbReference>
<name>A0AA46H8N4_9XANT</name>
<dbReference type="EMBL" id="UIHB01000001">
    <property type="protein sequence ID" value="SUZ26306.1"/>
    <property type="molecule type" value="Genomic_DNA"/>
</dbReference>
<dbReference type="PROSITE" id="PS50405">
    <property type="entry name" value="GST_CTER"/>
    <property type="match status" value="1"/>
</dbReference>
<dbReference type="SUPFAM" id="SSF47616">
    <property type="entry name" value="GST C-terminal domain-like"/>
    <property type="match status" value="1"/>
</dbReference>
<evidence type="ECO:0000259" key="5">
    <source>
        <dbReference type="PROSITE" id="PS50405"/>
    </source>
</evidence>
<comment type="catalytic activity">
    <reaction evidence="3">
        <text>RX + glutathione = an S-substituted glutathione + a halide anion + H(+)</text>
        <dbReference type="Rhea" id="RHEA:16437"/>
        <dbReference type="ChEBI" id="CHEBI:15378"/>
        <dbReference type="ChEBI" id="CHEBI:16042"/>
        <dbReference type="ChEBI" id="CHEBI:17792"/>
        <dbReference type="ChEBI" id="CHEBI:57925"/>
        <dbReference type="ChEBI" id="CHEBI:90779"/>
        <dbReference type="EC" id="2.5.1.18"/>
    </reaction>
</comment>
<dbReference type="InterPro" id="IPR050983">
    <property type="entry name" value="GST_Omega/HSP26"/>
</dbReference>
<protein>
    <recommendedName>
        <fullName evidence="1">glutathione transferase</fullName>
        <ecNumber evidence="1">2.5.1.18</ecNumber>
    </recommendedName>
</protein>
<organism evidence="6 7">
    <name type="scientific">Xanthomonas euroxanthea</name>
    <dbReference type="NCBI Taxonomy" id="2259622"/>
    <lineage>
        <taxon>Bacteria</taxon>
        <taxon>Pseudomonadati</taxon>
        <taxon>Pseudomonadota</taxon>
        <taxon>Gammaproteobacteria</taxon>
        <taxon>Lysobacterales</taxon>
        <taxon>Lysobacteraceae</taxon>
        <taxon>Xanthomonas</taxon>
    </lineage>
</organism>
<dbReference type="Gene3D" id="3.40.30.10">
    <property type="entry name" value="Glutaredoxin"/>
    <property type="match status" value="1"/>
</dbReference>
<evidence type="ECO:0000259" key="4">
    <source>
        <dbReference type="PROSITE" id="PS50404"/>
    </source>
</evidence>
<dbReference type="PROSITE" id="PS50404">
    <property type="entry name" value="GST_NTER"/>
    <property type="match status" value="1"/>
</dbReference>
<sequence>MPNTLTLISHPLCPFVQRAAIVLLEHDVAFERVDIDLHAKPDWFLALSPTGKVPLLRIGQPDGSVATLFESVVICDYLDETSGSTSLYPRDPLQRAQQRAWIEFAAPTFADAWQFLNASDQASADTASAAFRGKLQKLEDVLGQGPYFAGPTFGMVDVVFAPLLRYFGLLPADVCAPIFEGLPRVGAWRAALAARPSVIGAVAQDYASRFQQHLHRQRALLAEAVRISAL</sequence>
<proteinExistence type="predicted"/>
<evidence type="ECO:0000256" key="2">
    <source>
        <dbReference type="ARBA" id="ARBA00022679"/>
    </source>
</evidence>
<dbReference type="InterPro" id="IPR004045">
    <property type="entry name" value="Glutathione_S-Trfase_N"/>
</dbReference>
<evidence type="ECO:0000256" key="1">
    <source>
        <dbReference type="ARBA" id="ARBA00012452"/>
    </source>
</evidence>
<dbReference type="SFLD" id="SFLDG00358">
    <property type="entry name" value="Main_(cytGST)"/>
    <property type="match status" value="1"/>
</dbReference>
<dbReference type="InterPro" id="IPR045073">
    <property type="entry name" value="Omega/Tau-like"/>
</dbReference>
<dbReference type="InterPro" id="IPR036282">
    <property type="entry name" value="Glutathione-S-Trfase_C_sf"/>
</dbReference>